<evidence type="ECO:0000313" key="5">
    <source>
        <dbReference type="EMBL" id="KAH9506221.1"/>
    </source>
</evidence>
<feature type="chain" id="PRO_5038324699" description="Chitin-binding type-2 domain-containing protein" evidence="2">
    <location>
        <begin position="20"/>
        <end position="769"/>
    </location>
</feature>
<dbReference type="EMBL" id="SDOV01000003">
    <property type="protein sequence ID" value="KAH7642778.1"/>
    <property type="molecule type" value="Genomic_DNA"/>
</dbReference>
<evidence type="ECO:0000313" key="4">
    <source>
        <dbReference type="EMBL" id="KAH7642778.1"/>
    </source>
</evidence>
<proteinExistence type="predicted"/>
<dbReference type="GO" id="GO:0005576">
    <property type="term" value="C:extracellular region"/>
    <property type="evidence" value="ECO:0007669"/>
    <property type="project" value="InterPro"/>
</dbReference>
<feature type="region of interest" description="Disordered" evidence="1">
    <location>
        <begin position="605"/>
        <end position="648"/>
    </location>
</feature>
<feature type="compositionally biased region" description="Polar residues" evidence="1">
    <location>
        <begin position="609"/>
        <end position="640"/>
    </location>
</feature>
<feature type="region of interest" description="Disordered" evidence="1">
    <location>
        <begin position="279"/>
        <end position="315"/>
    </location>
</feature>
<dbReference type="AlphaFoldDB" id="A0A922HS27"/>
<dbReference type="Proteomes" id="UP000828236">
    <property type="component" value="Unassembled WGS sequence"/>
</dbReference>
<dbReference type="InterPro" id="IPR002557">
    <property type="entry name" value="Chitin-bd_dom"/>
</dbReference>
<feature type="compositionally biased region" description="Polar residues" evidence="1">
    <location>
        <begin position="292"/>
        <end position="301"/>
    </location>
</feature>
<name>A0A922HS27_DERFA</name>
<gene>
    <name evidence="5" type="ORF">DERF_010962</name>
    <name evidence="4" type="ORF">HUG17_9469</name>
</gene>
<dbReference type="OrthoDB" id="10052888at2759"/>
<dbReference type="PROSITE" id="PS50940">
    <property type="entry name" value="CHIT_BIND_II"/>
    <property type="match status" value="1"/>
</dbReference>
<protein>
    <recommendedName>
        <fullName evidence="3">Chitin-binding type-2 domain-containing protein</fullName>
    </recommendedName>
</protein>
<feature type="region of interest" description="Disordered" evidence="1">
    <location>
        <begin position="465"/>
        <end position="488"/>
    </location>
</feature>
<feature type="compositionally biased region" description="Polar residues" evidence="1">
    <location>
        <begin position="737"/>
        <end position="747"/>
    </location>
</feature>
<reference evidence="4" key="3">
    <citation type="journal article" date="2021" name="World Allergy Organ. J.">
        <title>Chromosome-level assembly of Dermatophagoides farinae genome and transcriptome reveals two novel allergens Der f 37 and Der f 39.</title>
        <authorList>
            <person name="Chen J."/>
            <person name="Cai Z."/>
            <person name="Fan D."/>
            <person name="Hu J."/>
            <person name="Hou Y."/>
            <person name="He Y."/>
            <person name="Zhang Z."/>
            <person name="Zhao Z."/>
            <person name="Gao P."/>
            <person name="Hu W."/>
            <person name="Sun J."/>
            <person name="Li J."/>
            <person name="Ji K."/>
        </authorList>
    </citation>
    <scope>NUCLEOTIDE SEQUENCE</scope>
    <source>
        <strain evidence="4">JKM2019</strain>
    </source>
</reference>
<accession>A0A922HS27</accession>
<evidence type="ECO:0000256" key="2">
    <source>
        <dbReference type="SAM" id="SignalP"/>
    </source>
</evidence>
<dbReference type="Proteomes" id="UP000790347">
    <property type="component" value="Unassembled WGS sequence"/>
</dbReference>
<feature type="signal peptide" evidence="2">
    <location>
        <begin position="1"/>
        <end position="19"/>
    </location>
</feature>
<feature type="region of interest" description="Disordered" evidence="1">
    <location>
        <begin position="671"/>
        <end position="696"/>
    </location>
</feature>
<dbReference type="InterPro" id="IPR036508">
    <property type="entry name" value="Chitin-bd_dom_sf"/>
</dbReference>
<comment type="caution">
    <text evidence="5">The sequence shown here is derived from an EMBL/GenBank/DDBJ whole genome shotgun (WGS) entry which is preliminary data.</text>
</comment>
<dbReference type="EMBL" id="ASGP02000005">
    <property type="protein sequence ID" value="KAH9506221.1"/>
    <property type="molecule type" value="Genomic_DNA"/>
</dbReference>
<feature type="region of interest" description="Disordered" evidence="1">
    <location>
        <begin position="737"/>
        <end position="769"/>
    </location>
</feature>
<sequence length="769" mass="86343">MIIVFKFLILVMMATDSQCLNCLRTAISIVAMLLLQAGSFNSIHCYEIYDPIDQMADESVVTVENHHNHHHQLPPASNISIQQHKVVDASDDDGQVGFDCLNKTEGYYGDDRYCDMFHYCKADGNRFTFACPADSYFNQESIACERMVDLQRECRNHTGDTLVSLFSSTTLVPPTNYVESPITTTTASNNISTSTTTTTTTTTELPFRINPIIKSNLTNNNNSKPLVKPPLANLTAKFVPKPEVPKLSIDSGIKNIDIMTNEDDVHSLFNQFDMSSSDFQPYMWPQPESDMTRQPSIQSSPQEDHEHINHSSSDARQSLSVSIQRFLRDNVQLPSHFIRMVPRFWRHLQSSLLRTENNLNNKPPMIGQDSNIVPVWNKPSTRLQQRFEEQKSMATENDDDNDDENKLAGLSTLSIPVLIPINLTREDYRQNMATSLLKPIVIPLKDRGKLVPAYVLRFNQHRLKKRSSVPGASGKDENNNKAAGSGHKKLLPKLTLRSSLLTSLIPPLLRNKLTKSMMAKQKPESTDKTPASKSNDASLMMMAAALANNNAFLPLSVYGPWWTPESYTFIQQQLLKAAESSNHPVFENGNAAYLPSSYYTKVTGKEQAHPTTYPTTKQLFKTGKSLRSANITTSSQSRPKTINRKNHATISTNANVYVPDELFDDHQALTDSRQQQRNKNHESSGHRPSNRDMAIVNGTTLSIVAKKTNEHRGKSPPDDRFTSTVSASMMVGRFTAPNMTEASTTLNRDYESESKLIESSSSNHRRRIK</sequence>
<feature type="domain" description="Chitin-binding type-2" evidence="3">
    <location>
        <begin position="97"/>
        <end position="156"/>
    </location>
</feature>
<keyword evidence="2" id="KW-0732">Signal</keyword>
<dbReference type="GO" id="GO:0008061">
    <property type="term" value="F:chitin binding"/>
    <property type="evidence" value="ECO:0007669"/>
    <property type="project" value="InterPro"/>
</dbReference>
<evidence type="ECO:0000259" key="3">
    <source>
        <dbReference type="PROSITE" id="PS50940"/>
    </source>
</evidence>
<dbReference type="SUPFAM" id="SSF57625">
    <property type="entry name" value="Invertebrate chitin-binding proteins"/>
    <property type="match status" value="1"/>
</dbReference>
<evidence type="ECO:0000313" key="6">
    <source>
        <dbReference type="Proteomes" id="UP000790347"/>
    </source>
</evidence>
<keyword evidence="6" id="KW-1185">Reference proteome</keyword>
<reference evidence="4" key="2">
    <citation type="submission" date="2020-06" db="EMBL/GenBank/DDBJ databases">
        <authorList>
            <person name="Ji K."/>
            <person name="Li J."/>
        </authorList>
    </citation>
    <scope>NUCLEOTIDE SEQUENCE</scope>
    <source>
        <strain evidence="4">JKM2019</strain>
        <tissue evidence="4">Whole body</tissue>
    </source>
</reference>
<reference evidence="5" key="4">
    <citation type="journal article" date="2022" name="Res Sq">
        <title>Comparative Genomics Reveals Insights into the Divergent Evolution of Astigmatic Mites and Household Pest Adaptations.</title>
        <authorList>
            <person name="Xiong Q."/>
            <person name="Wan A.T.-Y."/>
            <person name="Liu X.-Y."/>
            <person name="Fung C.S.-H."/>
            <person name="Xiao X."/>
            <person name="Malainual N."/>
            <person name="Hou J."/>
            <person name="Wang L."/>
            <person name="Wang M."/>
            <person name="Yang K."/>
            <person name="Cui Y."/>
            <person name="Leung E."/>
            <person name="Nong W."/>
            <person name="Shin S.-K."/>
            <person name="Au S."/>
            <person name="Jeong K.Y."/>
            <person name="Chew F.T."/>
            <person name="Hui J."/>
            <person name="Leung T.F."/>
            <person name="Tungtrongchitr A."/>
            <person name="Zhong N."/>
            <person name="Liu Z."/>
            <person name="Tsui S."/>
        </authorList>
    </citation>
    <scope>NUCLEOTIDE SEQUENCE</scope>
    <source>
        <strain evidence="5">Derf</strain>
        <tissue evidence="5">Whole organism</tissue>
    </source>
</reference>
<evidence type="ECO:0000256" key="1">
    <source>
        <dbReference type="SAM" id="MobiDB-lite"/>
    </source>
</evidence>
<dbReference type="Pfam" id="PF01607">
    <property type="entry name" value="CBM_14"/>
    <property type="match status" value="1"/>
</dbReference>
<organism evidence="5 6">
    <name type="scientific">Dermatophagoides farinae</name>
    <name type="common">American house dust mite</name>
    <dbReference type="NCBI Taxonomy" id="6954"/>
    <lineage>
        <taxon>Eukaryota</taxon>
        <taxon>Metazoa</taxon>
        <taxon>Ecdysozoa</taxon>
        <taxon>Arthropoda</taxon>
        <taxon>Chelicerata</taxon>
        <taxon>Arachnida</taxon>
        <taxon>Acari</taxon>
        <taxon>Acariformes</taxon>
        <taxon>Sarcoptiformes</taxon>
        <taxon>Astigmata</taxon>
        <taxon>Psoroptidia</taxon>
        <taxon>Analgoidea</taxon>
        <taxon>Pyroglyphidae</taxon>
        <taxon>Dermatophagoidinae</taxon>
        <taxon>Dermatophagoides</taxon>
    </lineage>
</organism>
<reference evidence="5" key="1">
    <citation type="submission" date="2013-05" db="EMBL/GenBank/DDBJ databases">
        <authorList>
            <person name="Yim A.K.Y."/>
            <person name="Chan T.F."/>
            <person name="Ji K.M."/>
            <person name="Liu X.Y."/>
            <person name="Zhou J.W."/>
            <person name="Li R.Q."/>
            <person name="Yang K.Y."/>
            <person name="Li J."/>
            <person name="Li M."/>
            <person name="Law P.T.W."/>
            <person name="Wu Y.L."/>
            <person name="Cai Z.L."/>
            <person name="Qin H."/>
            <person name="Bao Y."/>
            <person name="Leung R.K.K."/>
            <person name="Ng P.K.S."/>
            <person name="Zou J."/>
            <person name="Zhong X.J."/>
            <person name="Ran P.X."/>
            <person name="Zhong N.S."/>
            <person name="Liu Z.G."/>
            <person name="Tsui S.K.W."/>
        </authorList>
    </citation>
    <scope>NUCLEOTIDE SEQUENCE</scope>
    <source>
        <strain evidence="5">Derf</strain>
        <tissue evidence="5">Whole organism</tissue>
    </source>
</reference>